<dbReference type="HOGENOM" id="CLU_035419_0_0_12"/>
<dbReference type="AlphaFoldDB" id="F5YBP0"/>
<evidence type="ECO:0000313" key="4">
    <source>
        <dbReference type="Proteomes" id="UP000009222"/>
    </source>
</evidence>
<dbReference type="RefSeq" id="WP_015711416.1">
    <property type="nucleotide sequence ID" value="NC_015577.1"/>
</dbReference>
<dbReference type="EMBL" id="CP001841">
    <property type="protein sequence ID" value="AEF81749.1"/>
    <property type="molecule type" value="Genomic_DNA"/>
</dbReference>
<dbReference type="PANTHER" id="PTHR12697:SF5">
    <property type="entry name" value="DEOXYHYPUSINE HYDROXYLASE"/>
    <property type="match status" value="1"/>
</dbReference>
<feature type="chain" id="PRO_5003331676" description="HEAT repeat domain-containing protein" evidence="2">
    <location>
        <begin position="22"/>
        <end position="499"/>
    </location>
</feature>
<gene>
    <name evidence="3" type="ordered locus">TREAZ_0535</name>
</gene>
<reference evidence="3 4" key="2">
    <citation type="journal article" date="2011" name="ISME J.">
        <title>RNA-seq reveals cooperative metabolic interactions between two termite-gut spirochete species in co-culture.</title>
        <authorList>
            <person name="Rosenthal A.Z."/>
            <person name="Matson E.G."/>
            <person name="Eldar A."/>
            <person name="Leadbetter J.R."/>
        </authorList>
    </citation>
    <scope>NUCLEOTIDE SEQUENCE [LARGE SCALE GENOMIC DNA]</scope>
    <source>
        <strain evidence="4">ATCC BAA-888 / DSM 13862 / ZAS-9</strain>
    </source>
</reference>
<proteinExistence type="predicted"/>
<dbReference type="PANTHER" id="PTHR12697">
    <property type="entry name" value="PBS LYASE HEAT-LIKE PROTEIN"/>
    <property type="match status" value="1"/>
</dbReference>
<dbReference type="InterPro" id="IPR011989">
    <property type="entry name" value="ARM-like"/>
</dbReference>
<reference evidence="4" key="1">
    <citation type="submission" date="2009-12" db="EMBL/GenBank/DDBJ databases">
        <title>Complete sequence of Treponema azotonutricium strain ZAS-9.</title>
        <authorList>
            <person name="Tetu S.G."/>
            <person name="Matson E."/>
            <person name="Ren Q."/>
            <person name="Seshadri R."/>
            <person name="Elbourne L."/>
            <person name="Hassan K.A."/>
            <person name="Durkin A."/>
            <person name="Radune D."/>
            <person name="Mohamoud Y."/>
            <person name="Shay R."/>
            <person name="Jin S."/>
            <person name="Zhang X."/>
            <person name="Lucey K."/>
            <person name="Ballor N.R."/>
            <person name="Ottesen E."/>
            <person name="Rosenthal R."/>
            <person name="Allen A."/>
            <person name="Leadbetter J.R."/>
            <person name="Paulsen I.T."/>
        </authorList>
    </citation>
    <scope>NUCLEOTIDE SEQUENCE [LARGE SCALE GENOMIC DNA]</scope>
    <source>
        <strain evidence="4">ATCC BAA-888 / DSM 13862 / ZAS-9</strain>
    </source>
</reference>
<feature type="signal peptide" evidence="2">
    <location>
        <begin position="1"/>
        <end position="21"/>
    </location>
</feature>
<dbReference type="KEGG" id="taz:TREAZ_0535"/>
<sequence length="499" mass="54008">MKFWKSFVLLLIVLMCPLAISQEAGEGAAAVPPEQAPTDQEAALQTPAIPAPPAADEKQLSILRYGTETEIANLIQVLKTNKDSSLDSELITLTKSSKNKTILTGIFAFFGDMEKPGLEERAIRIIDERDDEANETVLAAVNYLGHVKSNEAIEPLENLINSGESRFLNAAIRALGRAGKGGEGADDTAKYLLDYYSERNPNNEDQREIIVALGETGSKEVVAFLSDLIKDTEERAVLRMAALESLSKIGDHGGLPAIIEAVSSADPNVRSSAIAALGPFEGEEADKAILEGFRDSYYRTRIGAAQAAGKRKLEAAVPYLKFRAENDDVPNAKDEAIRALGSIGNSEAMGILDALFAERKNSDRVRILAGEMLLKNDALNYTGKVIVELDDSKNRKQTALYNGFLRILGPGQAPSLEALAKRFLASGTVIEKSYALDMILNNEFKDLAPEMRILLDEKKNNASIARKARATLEKLGLDADPQAQAQTQEPPAGQSPEAL</sequence>
<dbReference type="InterPro" id="IPR004155">
    <property type="entry name" value="PBS_lyase_HEAT"/>
</dbReference>
<accession>F5YBP0</accession>
<dbReference type="Proteomes" id="UP000009222">
    <property type="component" value="Chromosome"/>
</dbReference>
<keyword evidence="2" id="KW-0732">Signal</keyword>
<keyword evidence="4" id="KW-1185">Reference proteome</keyword>
<feature type="region of interest" description="Disordered" evidence="1">
    <location>
        <begin position="475"/>
        <end position="499"/>
    </location>
</feature>
<evidence type="ECO:0000256" key="1">
    <source>
        <dbReference type="SAM" id="MobiDB-lite"/>
    </source>
</evidence>
<evidence type="ECO:0008006" key="5">
    <source>
        <dbReference type="Google" id="ProtNLM"/>
    </source>
</evidence>
<dbReference type="SMART" id="SM00567">
    <property type="entry name" value="EZ_HEAT"/>
    <property type="match status" value="5"/>
</dbReference>
<dbReference type="eggNOG" id="COG1413">
    <property type="taxonomic scope" value="Bacteria"/>
</dbReference>
<dbReference type="GO" id="GO:0016491">
    <property type="term" value="F:oxidoreductase activity"/>
    <property type="evidence" value="ECO:0007669"/>
    <property type="project" value="TreeGrafter"/>
</dbReference>
<feature type="compositionally biased region" description="Low complexity" evidence="1">
    <location>
        <begin position="481"/>
        <end position="499"/>
    </location>
</feature>
<evidence type="ECO:0000256" key="2">
    <source>
        <dbReference type="SAM" id="SignalP"/>
    </source>
</evidence>
<dbReference type="SUPFAM" id="SSF48371">
    <property type="entry name" value="ARM repeat"/>
    <property type="match status" value="1"/>
</dbReference>
<name>F5YBP0_LEAAZ</name>
<dbReference type="Gene3D" id="1.25.10.10">
    <property type="entry name" value="Leucine-rich Repeat Variant"/>
    <property type="match status" value="1"/>
</dbReference>
<organism evidence="3 4">
    <name type="scientific">Leadbettera azotonutricia (strain ATCC BAA-888 / DSM 13862 / ZAS-9)</name>
    <name type="common">Treponema azotonutricium</name>
    <dbReference type="NCBI Taxonomy" id="545695"/>
    <lineage>
        <taxon>Bacteria</taxon>
        <taxon>Pseudomonadati</taxon>
        <taxon>Spirochaetota</taxon>
        <taxon>Spirochaetia</taxon>
        <taxon>Spirochaetales</taxon>
        <taxon>Breznakiellaceae</taxon>
        <taxon>Leadbettera</taxon>
    </lineage>
</organism>
<protein>
    <recommendedName>
        <fullName evidence="5">HEAT repeat domain-containing protein</fullName>
    </recommendedName>
</protein>
<evidence type="ECO:0000313" key="3">
    <source>
        <dbReference type="EMBL" id="AEF81749.1"/>
    </source>
</evidence>
<dbReference type="STRING" id="545695.TREAZ_0535"/>
<dbReference type="InParanoid" id="F5YBP0"/>
<dbReference type="InterPro" id="IPR016024">
    <property type="entry name" value="ARM-type_fold"/>
</dbReference>
<dbReference type="Pfam" id="PF13646">
    <property type="entry name" value="HEAT_2"/>
    <property type="match status" value="2"/>
</dbReference>